<evidence type="ECO:0000256" key="1">
    <source>
        <dbReference type="SAM" id="SignalP"/>
    </source>
</evidence>
<reference evidence="4" key="1">
    <citation type="submission" date="2015-12" db="EMBL/GenBank/DDBJ databases">
        <authorList>
            <person name="Nair G.R."/>
            <person name="Kaur G."/>
            <person name="Mayilraj S."/>
        </authorList>
    </citation>
    <scope>NUCLEOTIDE SEQUENCE [LARGE SCALE GENOMIC DNA]</scope>
    <source>
        <strain evidence="4">CD08_7</strain>
    </source>
</reference>
<name>A0A0W8IIA1_9MICC</name>
<dbReference type="AlphaFoldDB" id="A0A0W8IIA1"/>
<feature type="signal peptide" evidence="1">
    <location>
        <begin position="1"/>
        <end position="25"/>
    </location>
</feature>
<dbReference type="PANTHER" id="PTHR43649">
    <property type="entry name" value="ARABINOSE-BINDING PROTEIN-RELATED"/>
    <property type="match status" value="1"/>
</dbReference>
<evidence type="ECO:0000313" key="3">
    <source>
        <dbReference type="EMBL" id="MBA8922145.1"/>
    </source>
</evidence>
<protein>
    <submittedName>
        <fullName evidence="2">Carbohydrate-binding protein</fullName>
    </submittedName>
    <submittedName>
        <fullName evidence="3">Multiple sugar transport system substrate-binding protein</fullName>
    </submittedName>
</protein>
<proteinExistence type="predicted"/>
<dbReference type="EMBL" id="LQBM01000002">
    <property type="protein sequence ID" value="KUG59622.1"/>
    <property type="molecule type" value="Genomic_DNA"/>
</dbReference>
<dbReference type="Pfam" id="PF13416">
    <property type="entry name" value="SBP_bac_8"/>
    <property type="match status" value="1"/>
</dbReference>
<dbReference type="RefSeq" id="WP_058887857.1">
    <property type="nucleotide sequence ID" value="NZ_BAAAKT010000004.1"/>
</dbReference>
<feature type="chain" id="PRO_5038292094" evidence="1">
    <location>
        <begin position="26"/>
        <end position="441"/>
    </location>
</feature>
<dbReference type="PROSITE" id="PS51257">
    <property type="entry name" value="PROKAR_LIPOPROTEIN"/>
    <property type="match status" value="1"/>
</dbReference>
<dbReference type="InterPro" id="IPR006059">
    <property type="entry name" value="SBP"/>
</dbReference>
<dbReference type="InterPro" id="IPR006311">
    <property type="entry name" value="TAT_signal"/>
</dbReference>
<dbReference type="Proteomes" id="UP000054023">
    <property type="component" value="Unassembled WGS sequence"/>
</dbReference>
<reference evidence="2" key="2">
    <citation type="submission" date="2015-12" db="EMBL/GenBank/DDBJ databases">
        <authorList>
            <person name="Shamseldin A."/>
            <person name="Moawad H."/>
            <person name="Abd El-Rahim W.M."/>
            <person name="Sadowsky M.J."/>
        </authorList>
    </citation>
    <scope>NUCLEOTIDE SEQUENCE [LARGE SCALE GENOMIC DNA]</scope>
    <source>
        <strain evidence="2">CD08_7</strain>
    </source>
</reference>
<dbReference type="Proteomes" id="UP000546252">
    <property type="component" value="Unassembled WGS sequence"/>
</dbReference>
<dbReference type="PANTHER" id="PTHR43649:SF14">
    <property type="entry name" value="BLR3389 PROTEIN"/>
    <property type="match status" value="1"/>
</dbReference>
<reference evidence="3 5" key="3">
    <citation type="submission" date="2020-08" db="EMBL/GenBank/DDBJ databases">
        <title>Sequencing the genomes of 1000 actinobacteria strains.</title>
        <authorList>
            <person name="Klenk H.-P."/>
        </authorList>
    </citation>
    <scope>NUCLEOTIDE SEQUENCE [LARGE SCALE GENOMIC DNA]</scope>
    <source>
        <strain evidence="3 5">DSM 19081</strain>
    </source>
</reference>
<keyword evidence="3" id="KW-0762">Sugar transport</keyword>
<gene>
    <name evidence="2" type="ORF">AVL63_10890</name>
    <name evidence="3" type="ORF">HNR24_002078</name>
</gene>
<dbReference type="PROSITE" id="PS51318">
    <property type="entry name" value="TAT"/>
    <property type="match status" value="1"/>
</dbReference>
<dbReference type="STRING" id="317018.AVL63_10890"/>
<organism evidence="2 4">
    <name type="scientific">Nesterenkonia jeotgali</name>
    <dbReference type="NCBI Taxonomy" id="317018"/>
    <lineage>
        <taxon>Bacteria</taxon>
        <taxon>Bacillati</taxon>
        <taxon>Actinomycetota</taxon>
        <taxon>Actinomycetes</taxon>
        <taxon>Micrococcales</taxon>
        <taxon>Micrococcaceae</taxon>
        <taxon>Nesterenkonia</taxon>
    </lineage>
</organism>
<accession>A0A0W8IIA1</accession>
<dbReference type="InterPro" id="IPR050490">
    <property type="entry name" value="Bact_solute-bd_prot1"/>
</dbReference>
<keyword evidence="4" id="KW-1185">Reference proteome</keyword>
<evidence type="ECO:0000313" key="4">
    <source>
        <dbReference type="Proteomes" id="UP000054023"/>
    </source>
</evidence>
<dbReference type="SUPFAM" id="SSF53850">
    <property type="entry name" value="Periplasmic binding protein-like II"/>
    <property type="match status" value="1"/>
</dbReference>
<keyword evidence="3" id="KW-0813">Transport</keyword>
<keyword evidence="1" id="KW-0732">Signal</keyword>
<dbReference type="EMBL" id="JACJIH010000001">
    <property type="protein sequence ID" value="MBA8922145.1"/>
    <property type="molecule type" value="Genomic_DNA"/>
</dbReference>
<sequence length="441" mass="47493">MIDTRINRRSVLAGGLATAGLAALAGCTPAQGSQTTTLQFWHLLSGGDGITMQGMIDRINAAHGGFHVRPTVLAWGAPYYTKLAMAGAGGRAPDLAVMHSSRVSGYVPGGLLDPWDLNQLTELGVSESTFTDPVWNSSVVDGEVYSVALDAHPFITLYNTEICEEAGVLNSDGQLMRPDNPEDFLEMGREIAGVTGTYGLSYGFIGDGNQMWRLFYTLYCQHGQQMTFPQGGSVEVDGDAFVAVLEFMHRLVDGEVASQRGTIDAAVAEFAAQRTGMHFTGVWELPPMQEAGVPLGATMIPPIFGDEAVYADSHSFVLPHQANPDQQMRRDTYTVVAELLKNSITWAGAGHIPAYLPVTENEDYAELTPQAEYAEAADYLVYDPVAWFTGSGSNFVQQFGQIVGSAITSGSGYDQALEEFRRYVDNLLAQPNPANPQGGRS</sequence>
<evidence type="ECO:0000313" key="2">
    <source>
        <dbReference type="EMBL" id="KUG59622.1"/>
    </source>
</evidence>
<comment type="caution">
    <text evidence="2">The sequence shown here is derived from an EMBL/GenBank/DDBJ whole genome shotgun (WGS) entry which is preliminary data.</text>
</comment>
<dbReference type="Gene3D" id="3.40.190.10">
    <property type="entry name" value="Periplasmic binding protein-like II"/>
    <property type="match status" value="1"/>
</dbReference>
<evidence type="ECO:0000313" key="5">
    <source>
        <dbReference type="Proteomes" id="UP000546252"/>
    </source>
</evidence>